<keyword evidence="5 8" id="KW-0812">Transmembrane</keyword>
<proteinExistence type="inferred from homology"/>
<dbReference type="AlphaFoldDB" id="A0A0A2VEU6"/>
<comment type="subcellular location">
    <subcellularLocation>
        <location evidence="1">Cell inner membrane</location>
        <topology evidence="1">Multi-pass membrane protein</topology>
    </subcellularLocation>
</comment>
<reference evidence="9 10" key="1">
    <citation type="submission" date="2012-10" db="EMBL/GenBank/DDBJ databases">
        <title>Genome sequencing and analysis of entomopathogenic fungi Beauveria bassiana D1-5.</title>
        <authorList>
            <person name="Li Q."/>
            <person name="Wang L."/>
            <person name="Zhang Z."/>
            <person name="Wang Q."/>
            <person name="Ren J."/>
            <person name="Wang M."/>
            <person name="Xu W."/>
            <person name="Wang J."/>
            <person name="Lu Y."/>
            <person name="Du Q."/>
            <person name="Sun Z."/>
        </authorList>
    </citation>
    <scope>NUCLEOTIDE SEQUENCE [LARGE SCALE GENOMIC DNA]</scope>
    <source>
        <strain evidence="9 10">D1-5</strain>
    </source>
</reference>
<evidence type="ECO:0000256" key="6">
    <source>
        <dbReference type="ARBA" id="ARBA00022989"/>
    </source>
</evidence>
<evidence type="ECO:0000313" key="9">
    <source>
        <dbReference type="EMBL" id="KGQ06078.1"/>
    </source>
</evidence>
<evidence type="ECO:0000256" key="7">
    <source>
        <dbReference type="ARBA" id="ARBA00023136"/>
    </source>
</evidence>
<dbReference type="HOGENOM" id="CLU_486575_0_0_1"/>
<name>A0A0A2VEU6_BEABA</name>
<evidence type="ECO:0000256" key="8">
    <source>
        <dbReference type="SAM" id="Phobius"/>
    </source>
</evidence>
<evidence type="ECO:0000313" key="10">
    <source>
        <dbReference type="Proteomes" id="UP000030106"/>
    </source>
</evidence>
<dbReference type="GO" id="GO:0005886">
    <property type="term" value="C:plasma membrane"/>
    <property type="evidence" value="ECO:0007669"/>
    <property type="project" value="UniProtKB-SubCell"/>
</dbReference>
<dbReference type="Proteomes" id="UP000030106">
    <property type="component" value="Unassembled WGS sequence"/>
</dbReference>
<feature type="transmembrane region" description="Helical" evidence="8">
    <location>
        <begin position="277"/>
        <end position="294"/>
    </location>
</feature>
<organism evidence="9 10">
    <name type="scientific">Beauveria bassiana D1-5</name>
    <dbReference type="NCBI Taxonomy" id="1245745"/>
    <lineage>
        <taxon>Eukaryota</taxon>
        <taxon>Fungi</taxon>
        <taxon>Dikarya</taxon>
        <taxon>Ascomycota</taxon>
        <taxon>Pezizomycotina</taxon>
        <taxon>Sordariomycetes</taxon>
        <taxon>Hypocreomycetidae</taxon>
        <taxon>Hypocreales</taxon>
        <taxon>Cordycipitaceae</taxon>
        <taxon>Beauveria</taxon>
    </lineage>
</organism>
<dbReference type="Pfam" id="PF04317">
    <property type="entry name" value="DUF463"/>
    <property type="match status" value="1"/>
</dbReference>
<dbReference type="PANTHER" id="PTHR39342:SF1">
    <property type="entry name" value="UPF0283 MEMBRANE PROTEIN YCJF"/>
    <property type="match status" value="1"/>
</dbReference>
<dbReference type="Pfam" id="PF05128">
    <property type="entry name" value="DUF697"/>
    <property type="match status" value="1"/>
</dbReference>
<gene>
    <name evidence="9" type="ORF">BBAD15_g8611</name>
</gene>
<dbReference type="InterPro" id="IPR021147">
    <property type="entry name" value="DUF697"/>
</dbReference>
<comment type="similarity">
    <text evidence="2">Belongs to the UPF0283 family.</text>
</comment>
<dbReference type="PANTHER" id="PTHR39342">
    <property type="entry name" value="UPF0283 MEMBRANE PROTEIN YCJF"/>
    <property type="match status" value="1"/>
</dbReference>
<dbReference type="InterPro" id="IPR006507">
    <property type="entry name" value="UPF0283"/>
</dbReference>
<evidence type="ECO:0000256" key="1">
    <source>
        <dbReference type="ARBA" id="ARBA00004429"/>
    </source>
</evidence>
<dbReference type="HAMAP" id="MF_01085">
    <property type="entry name" value="UPF0283"/>
    <property type="match status" value="1"/>
</dbReference>
<evidence type="ECO:0000256" key="4">
    <source>
        <dbReference type="ARBA" id="ARBA00022519"/>
    </source>
</evidence>
<comment type="caution">
    <text evidence="9">The sequence shown here is derived from an EMBL/GenBank/DDBJ whole genome shotgun (WGS) entry which is preliminary data.</text>
</comment>
<feature type="transmembrane region" description="Helical" evidence="8">
    <location>
        <begin position="306"/>
        <end position="327"/>
    </location>
</feature>
<keyword evidence="3" id="KW-1003">Cell membrane</keyword>
<sequence length="560" mass="62124">MAGAPALQFFPWPDVDGFGESKLAQADKSSNIGMLRARFDYYCEKVVKGFYKNHFLRFDRQIVLVDCLQPLNSGPQAFNDMRLALTQLMQSFHYGQRTLFRRLFSPVIDKLLFAATKADHVTVDQHANMVSLLQQLVQDAWQNAAFEGISMDCMGLASVQATQSGIVEVQGEQIPALRGNRLSDGEPLTVYPGEVPSRLPGNAFWQNQGFQFEQFRPQPLEAEKEQDWKAAHAFSEPDAQKFTPVTASVETLADEEGQAEAVIEAALRPKRSLWRKMVTAGLALFGVSVVAQGVQWTHSAFVNQDWIALGGGVAGGLIVAAGVGSIASEWRRLWRLRQRAEERDEARELLASHGTGRGRAFCEKLAGQAGLDKGHPALQRWYASIHETHNDREVVALYAQLVQPVLDAQARREISRSAAESTLMIAVSPLALVDMAFIAWRNLRLINRIATLYGIELGYFSRIRLFRLVLLNIAFAGASELVREVGMDWMSQDIAARLSARAAQGIGAGLLTARLGIKAMELCRPLPWLEDDKPRLGDFRKQLLVQLKETLASGKNKPAN</sequence>
<keyword evidence="7 8" id="KW-0472">Membrane</keyword>
<dbReference type="InterPro" id="IPR007413">
    <property type="entry name" value="YcjX-like"/>
</dbReference>
<dbReference type="NCBIfam" id="TIGR01620">
    <property type="entry name" value="hyp_HI0043"/>
    <property type="match status" value="1"/>
</dbReference>
<evidence type="ECO:0000256" key="5">
    <source>
        <dbReference type="ARBA" id="ARBA00022692"/>
    </source>
</evidence>
<protein>
    <submittedName>
        <fullName evidence="9">Membrane protein ycjF</fullName>
    </submittedName>
</protein>
<feature type="transmembrane region" description="Helical" evidence="8">
    <location>
        <begin position="421"/>
        <end position="443"/>
    </location>
</feature>
<keyword evidence="4" id="KW-0997">Cell inner membrane</keyword>
<accession>A0A0A2VEU6</accession>
<dbReference type="EMBL" id="ANFO01000876">
    <property type="protein sequence ID" value="KGQ06078.1"/>
    <property type="molecule type" value="Genomic_DNA"/>
</dbReference>
<evidence type="ECO:0000256" key="3">
    <source>
        <dbReference type="ARBA" id="ARBA00022475"/>
    </source>
</evidence>
<evidence type="ECO:0000256" key="2">
    <source>
        <dbReference type="ARBA" id="ARBA00008255"/>
    </source>
</evidence>
<keyword evidence="6 8" id="KW-1133">Transmembrane helix</keyword>